<protein>
    <recommendedName>
        <fullName evidence="4">Serine acetyltransferase</fullName>
        <ecNumber evidence="3">2.3.1.30</ecNumber>
    </recommendedName>
</protein>
<comment type="pathway">
    <text evidence="1">Amino-acid biosynthesis; L-cysteine biosynthesis; L-cysteine from L-serine: step 1/2.</text>
</comment>
<feature type="domain" description="Serine acetyltransferase N-terminal" evidence="9">
    <location>
        <begin position="83"/>
        <end position="159"/>
    </location>
</feature>
<dbReference type="EMBL" id="JHQK01000004">
    <property type="protein sequence ID" value="KHN67746.1"/>
    <property type="molecule type" value="Genomic_DNA"/>
</dbReference>
<dbReference type="EC" id="2.3.1.30" evidence="3"/>
<evidence type="ECO:0000313" key="10">
    <source>
        <dbReference type="EMBL" id="KHN67746.1"/>
    </source>
</evidence>
<dbReference type="Proteomes" id="UP000031012">
    <property type="component" value="Unassembled WGS sequence"/>
</dbReference>
<evidence type="ECO:0000256" key="6">
    <source>
        <dbReference type="ARBA" id="ARBA00022679"/>
    </source>
</evidence>
<evidence type="ECO:0000313" key="11">
    <source>
        <dbReference type="Proteomes" id="UP000031012"/>
    </source>
</evidence>
<evidence type="ECO:0000256" key="1">
    <source>
        <dbReference type="ARBA" id="ARBA00004876"/>
    </source>
</evidence>
<evidence type="ECO:0000256" key="7">
    <source>
        <dbReference type="ARBA" id="ARBA00023315"/>
    </source>
</evidence>
<evidence type="ECO:0000256" key="8">
    <source>
        <dbReference type="ARBA" id="ARBA00049486"/>
    </source>
</evidence>
<accession>A0A0B2U9S7</accession>
<dbReference type="CDD" id="cd03354">
    <property type="entry name" value="LbH_SAT"/>
    <property type="match status" value="1"/>
</dbReference>
<dbReference type="Pfam" id="PF00132">
    <property type="entry name" value="Hexapep"/>
    <property type="match status" value="1"/>
</dbReference>
<dbReference type="InterPro" id="IPR045304">
    <property type="entry name" value="LbH_SAT"/>
</dbReference>
<dbReference type="PANTHER" id="PTHR42811">
    <property type="entry name" value="SERINE ACETYLTRANSFERASE"/>
    <property type="match status" value="1"/>
</dbReference>
<dbReference type="SUPFAM" id="SSF51161">
    <property type="entry name" value="Trimeric LpxA-like enzymes"/>
    <property type="match status" value="1"/>
</dbReference>
<evidence type="ECO:0000256" key="3">
    <source>
        <dbReference type="ARBA" id="ARBA00013266"/>
    </source>
</evidence>
<dbReference type="UniPathway" id="UPA00136">
    <property type="reaction ID" value="UER00199"/>
</dbReference>
<dbReference type="Pfam" id="PF06426">
    <property type="entry name" value="SATase_N"/>
    <property type="match status" value="1"/>
</dbReference>
<dbReference type="InterPro" id="IPR001451">
    <property type="entry name" value="Hexapep"/>
</dbReference>
<dbReference type="GO" id="GO:0006535">
    <property type="term" value="P:cysteine biosynthetic process from serine"/>
    <property type="evidence" value="ECO:0007669"/>
    <property type="project" value="InterPro"/>
</dbReference>
<proteinExistence type="inferred from homology"/>
<keyword evidence="7" id="KW-0012">Acyltransferase</keyword>
<dbReference type="InterPro" id="IPR053376">
    <property type="entry name" value="Serine_acetyltransferase"/>
</dbReference>
<dbReference type="InterPro" id="IPR011004">
    <property type="entry name" value="Trimer_LpxA-like_sf"/>
</dbReference>
<comment type="catalytic activity">
    <reaction evidence="8">
        <text>L-serine + acetyl-CoA = O-acetyl-L-serine + CoA</text>
        <dbReference type="Rhea" id="RHEA:24560"/>
        <dbReference type="ChEBI" id="CHEBI:33384"/>
        <dbReference type="ChEBI" id="CHEBI:57287"/>
        <dbReference type="ChEBI" id="CHEBI:57288"/>
        <dbReference type="ChEBI" id="CHEBI:58340"/>
        <dbReference type="EC" id="2.3.1.30"/>
    </reaction>
</comment>
<evidence type="ECO:0000256" key="4">
    <source>
        <dbReference type="ARBA" id="ARBA00018522"/>
    </source>
</evidence>
<organism evidence="10 11">
    <name type="scientific">Acinetobacter oleivorans</name>
    <dbReference type="NCBI Taxonomy" id="1148157"/>
    <lineage>
        <taxon>Bacteria</taxon>
        <taxon>Pseudomonadati</taxon>
        <taxon>Pseudomonadota</taxon>
        <taxon>Gammaproteobacteria</taxon>
        <taxon>Moraxellales</taxon>
        <taxon>Moraxellaceae</taxon>
        <taxon>Acinetobacter</taxon>
    </lineage>
</organism>
<dbReference type="NCBIfam" id="NF041874">
    <property type="entry name" value="EPS_EpsC"/>
    <property type="match status" value="1"/>
</dbReference>
<dbReference type="GO" id="GO:0009001">
    <property type="term" value="F:serine O-acetyltransferase activity"/>
    <property type="evidence" value="ECO:0007669"/>
    <property type="project" value="UniProtKB-EC"/>
</dbReference>
<dbReference type="AlphaFoldDB" id="A0A0B2U9S7"/>
<dbReference type="GO" id="GO:0005737">
    <property type="term" value="C:cytoplasm"/>
    <property type="evidence" value="ECO:0007669"/>
    <property type="project" value="InterPro"/>
</dbReference>
<gene>
    <name evidence="10" type="ORF">DH17_14025</name>
</gene>
<dbReference type="InterPro" id="IPR042122">
    <property type="entry name" value="Ser_AcTrfase_N_sf"/>
</dbReference>
<evidence type="ECO:0000256" key="2">
    <source>
        <dbReference type="ARBA" id="ARBA00007274"/>
    </source>
</evidence>
<evidence type="ECO:0000256" key="5">
    <source>
        <dbReference type="ARBA" id="ARBA00022605"/>
    </source>
</evidence>
<reference evidence="10 11" key="1">
    <citation type="submission" date="2014-03" db="EMBL/GenBank/DDBJ databases">
        <title>Genome sequence of the diesel-degrader and plant-growth promoter Acinetobacter oleivorans PF-1 isolated from the roots of poplar tree.</title>
        <authorList>
            <person name="Gkorezis P."/>
            <person name="van Hamme J."/>
            <person name="Rineau F."/>
            <person name="Vangronsveld J."/>
            <person name="Francetti A."/>
        </authorList>
    </citation>
    <scope>NUCLEOTIDE SEQUENCE [LARGE SCALE GENOMIC DNA]</scope>
    <source>
        <strain evidence="10 11">PF1</strain>
    </source>
</reference>
<name>A0A0B2U9S7_9GAMM</name>
<comment type="similarity">
    <text evidence="2">Belongs to the transferase hexapeptide repeat family.</text>
</comment>
<keyword evidence="5" id="KW-0028">Amino-acid biosynthesis</keyword>
<sequence>MTQWNINAVVQGLQQARHDWRQQQHRIKEFGGRELPSKEALKAILDDLCGILFPMRLGPADLRQETEDSYIAYTLNRVLTALHAQVQLALNYEAKRHLGHSSTAQQPQELAQNIVQDFANTLPSIRRLLDGDVRAAYEGDPAAHSVDEVLLCYPGIFAIIHHRIAHQLYAQVPLLSRIISELAHSATGIDIHPGAQIGKGFFIDHGTGVVIGETSVIGERVRIYQAVTLGAKRFETTDDGALKKDYTRHPIVEDDVVIYAGATILGRITIGRGSIIGGNVWLTHSIAAGSQILQSPNESYQKNHIPG</sequence>
<keyword evidence="6 10" id="KW-0808">Transferase</keyword>
<dbReference type="Gene3D" id="1.10.3130.10">
    <property type="entry name" value="serine acetyltransferase, domain 1"/>
    <property type="match status" value="1"/>
</dbReference>
<dbReference type="InterPro" id="IPR010493">
    <property type="entry name" value="Ser_AcTrfase_N"/>
</dbReference>
<evidence type="ECO:0000259" key="9">
    <source>
        <dbReference type="Pfam" id="PF06426"/>
    </source>
</evidence>
<comment type="caution">
    <text evidence="10">The sequence shown here is derived from an EMBL/GenBank/DDBJ whole genome shotgun (WGS) entry which is preliminary data.</text>
</comment>
<dbReference type="Gene3D" id="2.160.10.10">
    <property type="entry name" value="Hexapeptide repeat proteins"/>
    <property type="match status" value="1"/>
</dbReference>